<evidence type="ECO:0000259" key="1">
    <source>
        <dbReference type="PROSITE" id="PS50164"/>
    </source>
</evidence>
<accession>A0A1G6Z416</accession>
<organism evidence="2 3">
    <name type="scientific">Aquimonas voraii</name>
    <dbReference type="NCBI Taxonomy" id="265719"/>
    <lineage>
        <taxon>Bacteria</taxon>
        <taxon>Pseudomonadati</taxon>
        <taxon>Pseudomonadota</taxon>
        <taxon>Gammaproteobacteria</taxon>
        <taxon>Lysobacterales</taxon>
        <taxon>Lysobacteraceae</taxon>
        <taxon>Aquimonas</taxon>
    </lineage>
</organism>
<dbReference type="STRING" id="265719.SAMN04488509_11231"/>
<reference evidence="2 3" key="1">
    <citation type="submission" date="2016-10" db="EMBL/GenBank/DDBJ databases">
        <authorList>
            <person name="de Groot N.N."/>
        </authorList>
    </citation>
    <scope>NUCLEOTIDE SEQUENCE [LARGE SCALE GENOMIC DNA]</scope>
    <source>
        <strain evidence="2 3">DSM 16957</strain>
    </source>
</reference>
<sequence length="192" mass="20419">MSDNAYYVYALKDPRMAPAQPFYIGKGTGTRSHDHLVRPDDSKKGSKISEIMASGRQVLVTRLVDGLTEEQALRIEAELIAAFGTLDTGGMLLNSVLPSGLVNKSRSSLVVPSGVREKAQIGLALLKDAVLELAKANPTGISNSDAASMLGLRSDYGGGSKDYLSYSLLGLLMREGKLARVAGTKRHVAQVS</sequence>
<dbReference type="Proteomes" id="UP000199603">
    <property type="component" value="Unassembled WGS sequence"/>
</dbReference>
<dbReference type="PROSITE" id="PS50164">
    <property type="entry name" value="GIY_YIG"/>
    <property type="match status" value="1"/>
</dbReference>
<gene>
    <name evidence="2" type="ORF">SAMN04488509_11231</name>
</gene>
<dbReference type="InterPro" id="IPR000305">
    <property type="entry name" value="GIY-YIG_endonuc"/>
</dbReference>
<dbReference type="AlphaFoldDB" id="A0A1G6Z416"/>
<evidence type="ECO:0000313" key="3">
    <source>
        <dbReference type="Proteomes" id="UP000199603"/>
    </source>
</evidence>
<proteinExistence type="predicted"/>
<protein>
    <recommendedName>
        <fullName evidence="1">GIY-YIG domain-containing protein</fullName>
    </recommendedName>
</protein>
<dbReference type="EMBL" id="FNAG01000012">
    <property type="protein sequence ID" value="SDD97232.1"/>
    <property type="molecule type" value="Genomic_DNA"/>
</dbReference>
<feature type="domain" description="GIY-YIG" evidence="1">
    <location>
        <begin position="4"/>
        <end position="89"/>
    </location>
</feature>
<name>A0A1G6Z416_9GAMM</name>
<dbReference type="Pfam" id="PF22945">
    <property type="entry name" value="LEM-3_GIY-YIG"/>
    <property type="match status" value="1"/>
</dbReference>
<evidence type="ECO:0000313" key="2">
    <source>
        <dbReference type="EMBL" id="SDD97232.1"/>
    </source>
</evidence>
<keyword evidence="3" id="KW-1185">Reference proteome</keyword>
<dbReference type="CDD" id="cd10440">
    <property type="entry name" value="GIY-YIG_COG3680"/>
    <property type="match status" value="1"/>
</dbReference>